<evidence type="ECO:0000313" key="2">
    <source>
        <dbReference type="Proteomes" id="UP001154282"/>
    </source>
</evidence>
<dbReference type="EMBL" id="CAMGYJ010000002">
    <property type="protein sequence ID" value="CAI0376106.1"/>
    <property type="molecule type" value="Genomic_DNA"/>
</dbReference>
<accession>A0AAV0GTV6</accession>
<gene>
    <name evidence="1" type="ORF">LITE_LOCUS861</name>
</gene>
<proteinExistence type="predicted"/>
<dbReference type="Proteomes" id="UP001154282">
    <property type="component" value="Unassembled WGS sequence"/>
</dbReference>
<evidence type="ECO:0000313" key="1">
    <source>
        <dbReference type="EMBL" id="CAI0376106.1"/>
    </source>
</evidence>
<name>A0AAV0GTV6_9ROSI</name>
<sequence length="67" mass="7546">MNEKANVSKELNARHKKVFFIPYLVTFPVRSVAERICFLALASVDPLSQFLSDLSSDVWFGISLADL</sequence>
<comment type="caution">
    <text evidence="1">The sequence shown here is derived from an EMBL/GenBank/DDBJ whole genome shotgun (WGS) entry which is preliminary data.</text>
</comment>
<protein>
    <submittedName>
        <fullName evidence="1">Uncharacterized protein</fullName>
    </submittedName>
</protein>
<keyword evidence="2" id="KW-1185">Reference proteome</keyword>
<reference evidence="1" key="1">
    <citation type="submission" date="2022-08" db="EMBL/GenBank/DDBJ databases">
        <authorList>
            <person name="Gutierrez-Valencia J."/>
        </authorList>
    </citation>
    <scope>NUCLEOTIDE SEQUENCE</scope>
</reference>
<dbReference type="AlphaFoldDB" id="A0AAV0GTV6"/>
<organism evidence="1 2">
    <name type="scientific">Linum tenue</name>
    <dbReference type="NCBI Taxonomy" id="586396"/>
    <lineage>
        <taxon>Eukaryota</taxon>
        <taxon>Viridiplantae</taxon>
        <taxon>Streptophyta</taxon>
        <taxon>Embryophyta</taxon>
        <taxon>Tracheophyta</taxon>
        <taxon>Spermatophyta</taxon>
        <taxon>Magnoliopsida</taxon>
        <taxon>eudicotyledons</taxon>
        <taxon>Gunneridae</taxon>
        <taxon>Pentapetalae</taxon>
        <taxon>rosids</taxon>
        <taxon>fabids</taxon>
        <taxon>Malpighiales</taxon>
        <taxon>Linaceae</taxon>
        <taxon>Linum</taxon>
    </lineage>
</organism>